<evidence type="ECO:0000313" key="2">
    <source>
        <dbReference type="Proteomes" id="UP000055024"/>
    </source>
</evidence>
<comment type="caution">
    <text evidence="1">The sequence shown here is derived from an EMBL/GenBank/DDBJ whole genome shotgun (WGS) entry which is preliminary data.</text>
</comment>
<gene>
    <name evidence="1" type="ORF">T11_18449</name>
</gene>
<evidence type="ECO:0000313" key="1">
    <source>
        <dbReference type="EMBL" id="KRZ18650.1"/>
    </source>
</evidence>
<protein>
    <submittedName>
        <fullName evidence="1">Uncharacterized protein</fullName>
    </submittedName>
</protein>
<proteinExistence type="predicted"/>
<name>A0A0V1I706_9BILA</name>
<dbReference type="Proteomes" id="UP000055024">
    <property type="component" value="Unassembled WGS sequence"/>
</dbReference>
<accession>A0A0V1I706</accession>
<keyword evidence="2" id="KW-1185">Reference proteome</keyword>
<dbReference type="AlphaFoldDB" id="A0A0V1I706"/>
<reference evidence="1 2" key="1">
    <citation type="submission" date="2015-01" db="EMBL/GenBank/DDBJ databases">
        <title>Evolution of Trichinella species and genotypes.</title>
        <authorList>
            <person name="Korhonen P.K."/>
            <person name="Edoardo P."/>
            <person name="Giuseppe L.R."/>
            <person name="Gasser R.B."/>
        </authorList>
    </citation>
    <scope>NUCLEOTIDE SEQUENCE [LARGE SCALE GENOMIC DNA]</scope>
    <source>
        <strain evidence="1">ISS1029</strain>
    </source>
</reference>
<sequence>MKINLYGIPLVKQLTVLIQKPNLSVCIIFALKHTRLSAVTIQRLIFIEQKTPAKLFRQSKFSILHCIKG</sequence>
<organism evidence="1 2">
    <name type="scientific">Trichinella zimbabwensis</name>
    <dbReference type="NCBI Taxonomy" id="268475"/>
    <lineage>
        <taxon>Eukaryota</taxon>
        <taxon>Metazoa</taxon>
        <taxon>Ecdysozoa</taxon>
        <taxon>Nematoda</taxon>
        <taxon>Enoplea</taxon>
        <taxon>Dorylaimia</taxon>
        <taxon>Trichinellida</taxon>
        <taxon>Trichinellidae</taxon>
        <taxon>Trichinella</taxon>
    </lineage>
</organism>
<dbReference type="EMBL" id="JYDP01000002">
    <property type="protein sequence ID" value="KRZ18650.1"/>
    <property type="molecule type" value="Genomic_DNA"/>
</dbReference>